<feature type="transmembrane region" description="Helical" evidence="1">
    <location>
        <begin position="185"/>
        <end position="207"/>
    </location>
</feature>
<organism evidence="3 4">
    <name type="scientific">Aphanomyces stellatus</name>
    <dbReference type="NCBI Taxonomy" id="120398"/>
    <lineage>
        <taxon>Eukaryota</taxon>
        <taxon>Sar</taxon>
        <taxon>Stramenopiles</taxon>
        <taxon>Oomycota</taxon>
        <taxon>Saprolegniomycetes</taxon>
        <taxon>Saprolegniales</taxon>
        <taxon>Verrucalvaceae</taxon>
        <taxon>Aphanomyces</taxon>
    </lineage>
</organism>
<keyword evidence="1" id="KW-0812">Transmembrane</keyword>
<feature type="transmembrane region" description="Helical" evidence="1">
    <location>
        <begin position="258"/>
        <end position="279"/>
    </location>
</feature>
<proteinExistence type="predicted"/>
<dbReference type="AlphaFoldDB" id="A0A485L3Q6"/>
<reference evidence="3 4" key="1">
    <citation type="submission" date="2019-03" db="EMBL/GenBank/DDBJ databases">
        <authorList>
            <person name="Gaulin E."/>
            <person name="Dumas B."/>
        </authorList>
    </citation>
    <scope>NUCLEOTIDE SEQUENCE [LARGE SCALE GENOMIC DNA]</scope>
    <source>
        <strain evidence="3">CBS 568.67</strain>
    </source>
</reference>
<dbReference type="OrthoDB" id="65079at2759"/>
<accession>A0A485L3Q6</accession>
<keyword evidence="4" id="KW-1185">Reference proteome</keyword>
<protein>
    <submittedName>
        <fullName evidence="3">Aste57867_14934 protein</fullName>
    </submittedName>
</protein>
<feature type="transmembrane region" description="Helical" evidence="1">
    <location>
        <begin position="133"/>
        <end position="153"/>
    </location>
</feature>
<feature type="transmembrane region" description="Helical" evidence="1">
    <location>
        <begin position="90"/>
        <end position="113"/>
    </location>
</feature>
<evidence type="ECO:0000313" key="4">
    <source>
        <dbReference type="Proteomes" id="UP000332933"/>
    </source>
</evidence>
<feature type="transmembrane region" description="Helical" evidence="1">
    <location>
        <begin position="20"/>
        <end position="41"/>
    </location>
</feature>
<keyword evidence="1" id="KW-1133">Transmembrane helix</keyword>
<gene>
    <name evidence="3" type="primary">Aste57867_14934</name>
    <name evidence="2" type="ORF">As57867_014878</name>
    <name evidence="3" type="ORF">ASTE57867_14934</name>
</gene>
<reference evidence="2" key="2">
    <citation type="submission" date="2019-06" db="EMBL/GenBank/DDBJ databases">
        <title>Genomics analysis of Aphanomyces spp. identifies a new class of oomycete effector associated with host adaptation.</title>
        <authorList>
            <person name="Gaulin E."/>
        </authorList>
    </citation>
    <scope>NUCLEOTIDE SEQUENCE</scope>
    <source>
        <strain evidence="2">CBS 578.67</strain>
    </source>
</reference>
<evidence type="ECO:0000313" key="2">
    <source>
        <dbReference type="EMBL" id="KAF0694174.1"/>
    </source>
</evidence>
<evidence type="ECO:0000313" key="3">
    <source>
        <dbReference type="EMBL" id="VFT91749.1"/>
    </source>
</evidence>
<keyword evidence="1" id="KW-0472">Membrane</keyword>
<feature type="transmembrane region" description="Helical" evidence="1">
    <location>
        <begin position="219"/>
        <end position="238"/>
    </location>
</feature>
<dbReference type="EMBL" id="VJMH01005594">
    <property type="protein sequence ID" value="KAF0694174.1"/>
    <property type="molecule type" value="Genomic_DNA"/>
</dbReference>
<evidence type="ECO:0000256" key="1">
    <source>
        <dbReference type="SAM" id="Phobius"/>
    </source>
</evidence>
<feature type="transmembrane region" description="Helical" evidence="1">
    <location>
        <begin position="53"/>
        <end position="78"/>
    </location>
</feature>
<dbReference type="EMBL" id="CAADRA010005615">
    <property type="protein sequence ID" value="VFT91749.1"/>
    <property type="molecule type" value="Genomic_DNA"/>
</dbReference>
<sequence length="319" mass="35608">MVRRLHGSGDAWKDPLPMLPWYTLALALSAGMSLGTCFTVFKRANVMRDAGHGTMFMTCVCLGLWSIASLTRTFAIFMHDRSDNLELPPILHTSIATEVLFNATSIWFVLVAYEIQRRALRPRTDSSNRTAMFWYTTVVYGITAALLVAFVVLEGSSFQLLVDDGDGRGPQPESLVLFIIERVSWVTHIIRTASVLFIGGMAAWLFLKRRQVVFRKMPGGLLLIVTLFSLLHLPYIVIHPLCDTKVIDVERHPMLPSVAKLVTFSTGAVVSLLMGLSVASFDAFFHVDEGWGSSAKASFHHEEFFVLSDSSPLGRRRRI</sequence>
<dbReference type="Proteomes" id="UP000332933">
    <property type="component" value="Unassembled WGS sequence"/>
</dbReference>
<name>A0A485L3Q6_9STRA</name>